<dbReference type="Proteomes" id="UP001145114">
    <property type="component" value="Unassembled WGS sequence"/>
</dbReference>
<feature type="non-terminal residue" evidence="1">
    <location>
        <position position="194"/>
    </location>
</feature>
<sequence>MLEKFECIKSVSRFIELEVIERAELVAVVIGIIGGGVEGCMQQQQQAYRWHPISCVEQQLKCVLPSYGFQGGEGPDAEAKPTLIEWLQHPALSVWFRVRRSPPKDVEDSCYASSACSEGGNLRSPRASGDDAEGVPADWVQYTGHPFDIDGVRAGSVALAPHSQDGDAGAQPTDGHAGRPSDAQIKKLIAEHTA</sequence>
<dbReference type="EMBL" id="JAMZIH010009271">
    <property type="protein sequence ID" value="KAJ1670426.1"/>
    <property type="molecule type" value="Genomic_DNA"/>
</dbReference>
<organism evidence="1 2">
    <name type="scientific">Spiromyces aspiralis</name>
    <dbReference type="NCBI Taxonomy" id="68401"/>
    <lineage>
        <taxon>Eukaryota</taxon>
        <taxon>Fungi</taxon>
        <taxon>Fungi incertae sedis</taxon>
        <taxon>Zoopagomycota</taxon>
        <taxon>Kickxellomycotina</taxon>
        <taxon>Kickxellomycetes</taxon>
        <taxon>Kickxellales</taxon>
        <taxon>Kickxellaceae</taxon>
        <taxon>Spiromyces</taxon>
    </lineage>
</organism>
<comment type="caution">
    <text evidence="1">The sequence shown here is derived from an EMBL/GenBank/DDBJ whole genome shotgun (WGS) entry which is preliminary data.</text>
</comment>
<evidence type="ECO:0000313" key="1">
    <source>
        <dbReference type="EMBL" id="KAJ1670426.1"/>
    </source>
</evidence>
<accession>A0ACC1H6Q1</accession>
<name>A0ACC1H6Q1_9FUNG</name>
<evidence type="ECO:0000313" key="2">
    <source>
        <dbReference type="Proteomes" id="UP001145114"/>
    </source>
</evidence>
<proteinExistence type="predicted"/>
<reference evidence="1" key="1">
    <citation type="submission" date="2022-06" db="EMBL/GenBank/DDBJ databases">
        <title>Phylogenomic reconstructions and comparative analyses of Kickxellomycotina fungi.</title>
        <authorList>
            <person name="Reynolds N.K."/>
            <person name="Stajich J.E."/>
            <person name="Barry K."/>
            <person name="Grigoriev I.V."/>
            <person name="Crous P."/>
            <person name="Smith M.E."/>
        </authorList>
    </citation>
    <scope>NUCLEOTIDE SEQUENCE</scope>
    <source>
        <strain evidence="1">RSA 2271</strain>
    </source>
</reference>
<gene>
    <name evidence="1" type="ORF">EV182_008219</name>
</gene>
<protein>
    <submittedName>
        <fullName evidence="1">Uncharacterized protein</fullName>
    </submittedName>
</protein>
<keyword evidence="2" id="KW-1185">Reference proteome</keyword>